<evidence type="ECO:0000313" key="3">
    <source>
        <dbReference type="Proteomes" id="UP001208853"/>
    </source>
</evidence>
<dbReference type="AlphaFoldDB" id="A0AAW5TIA3"/>
<evidence type="ECO:0000313" key="2">
    <source>
        <dbReference type="EMBL" id="MCW1071476.1"/>
    </source>
</evidence>
<dbReference type="RefSeq" id="WP_264344466.1">
    <property type="nucleotide sequence ID" value="NZ_JAPAIJ010000001.1"/>
</dbReference>
<name>A0AAW5TIA3_STRAP</name>
<comment type="caution">
    <text evidence="2">The sequence shown here is derived from an EMBL/GenBank/DDBJ whole genome shotgun (WGS) entry which is preliminary data.</text>
</comment>
<protein>
    <submittedName>
        <fullName evidence="2">Uncharacterized protein</fullName>
    </submittedName>
</protein>
<dbReference type="EMBL" id="JAPAIK010000001">
    <property type="protein sequence ID" value="MCW1071476.1"/>
    <property type="molecule type" value="Genomic_DNA"/>
</dbReference>
<gene>
    <name evidence="2" type="ORF">OJ930_00060</name>
</gene>
<organism evidence="2 3">
    <name type="scientific">Streptococcus anginosus</name>
    <dbReference type="NCBI Taxonomy" id="1328"/>
    <lineage>
        <taxon>Bacteria</taxon>
        <taxon>Bacillati</taxon>
        <taxon>Bacillota</taxon>
        <taxon>Bacilli</taxon>
        <taxon>Lactobacillales</taxon>
        <taxon>Streptococcaceae</taxon>
        <taxon>Streptococcus</taxon>
        <taxon>Streptococcus anginosus group</taxon>
    </lineage>
</organism>
<keyword evidence="1" id="KW-0472">Membrane</keyword>
<keyword evidence="1" id="KW-0812">Transmembrane</keyword>
<reference evidence="2" key="1">
    <citation type="submission" date="2022-10" db="EMBL/GenBank/DDBJ databases">
        <title>Comparative genomic study of S. anginosus.</title>
        <authorList>
            <person name="Prasad A."/>
            <person name="Ene A."/>
            <person name="Jablonska S."/>
            <person name="Du J."/>
            <person name="Wolfe A.J."/>
            <person name="Putonti C."/>
        </authorList>
    </citation>
    <scope>NUCLEOTIDE SEQUENCE</scope>
    <source>
        <strain evidence="2">UMB6888</strain>
    </source>
</reference>
<sequence length="45" mass="5130">MELFFWGFITALLIVSIILHFVAIGIDIKFEERNNQCSKSDPSGE</sequence>
<feature type="transmembrane region" description="Helical" evidence="1">
    <location>
        <begin position="6"/>
        <end position="26"/>
    </location>
</feature>
<dbReference type="Proteomes" id="UP001208853">
    <property type="component" value="Unassembled WGS sequence"/>
</dbReference>
<keyword evidence="1" id="KW-1133">Transmembrane helix</keyword>
<evidence type="ECO:0000256" key="1">
    <source>
        <dbReference type="SAM" id="Phobius"/>
    </source>
</evidence>
<accession>A0AAW5TIA3</accession>
<proteinExistence type="predicted"/>